<dbReference type="PIRSF" id="PIRSF032442">
    <property type="entry name" value="UCP032442"/>
    <property type="match status" value="1"/>
</dbReference>
<evidence type="ECO:0000259" key="1">
    <source>
        <dbReference type="Pfam" id="PF13529"/>
    </source>
</evidence>
<comment type="caution">
    <text evidence="3">The sequence shown here is derived from an EMBL/GenBank/DDBJ whole genome shotgun (WGS) entry which is preliminary data.</text>
</comment>
<reference evidence="4 5" key="1">
    <citation type="submission" date="2020-04" db="EMBL/GenBank/DDBJ databases">
        <title>The Epidemiology and Molecular Characteristics of Linezolid-Resistant Staphylococcus capitis in Huashan Hospital, Shanghai.</title>
        <authorList>
            <person name="Ding L."/>
            <person name="Li P."/>
            <person name="Yang Y."/>
            <person name="Lin D."/>
            <person name="Xu X."/>
        </authorList>
    </citation>
    <scope>NUCLEOTIDE SEQUENCE [LARGE SCALE GENOMIC DNA]</scope>
    <source>
        <strain evidence="3 5">12-86</strain>
        <strain evidence="2 4">17-84</strain>
    </source>
</reference>
<dbReference type="EMBL" id="JABBLX010000023">
    <property type="protein sequence ID" value="NMK97863.1"/>
    <property type="molecule type" value="Genomic_DNA"/>
</dbReference>
<gene>
    <name evidence="3" type="ORF">HHM13_07140</name>
    <name evidence="2" type="ORF">HHM24_08395</name>
</gene>
<dbReference type="PANTHER" id="PTHR37806">
    <property type="entry name" value="LMO0724 PROTEIN"/>
    <property type="match status" value="1"/>
</dbReference>
<dbReference type="Proteomes" id="UP000550736">
    <property type="component" value="Unassembled WGS sequence"/>
</dbReference>
<dbReference type="EMBL" id="JABBMI010000069">
    <property type="protein sequence ID" value="NMK54739.1"/>
    <property type="molecule type" value="Genomic_DNA"/>
</dbReference>
<name>A0A7X9WFT9_STACP</name>
<dbReference type="PROSITE" id="PS51257">
    <property type="entry name" value="PROKAR_LIPOPROTEIN"/>
    <property type="match status" value="1"/>
</dbReference>
<sequence length="203" mass="23262">MKKTILPVKPISQLFPIPMVMGCEGVSAAMLLQFNHHSIKATEIMSKWPKHPNNPYKGYVGHPLLVKLGYHQTIFPAAFVPFLKQYDNRVKDGSGSSLKQLERVIDQGQPVIIYHTSLGARPFHRVFRLNNKPTRLVSNIHVTLLIGYDDTYYYYIDPLWTQLTKGIVIPSIIPNHKQIIRIKKQKLERSYNAPGQMCVFVQP</sequence>
<dbReference type="Pfam" id="PF13529">
    <property type="entry name" value="Peptidase_C39_2"/>
    <property type="match status" value="1"/>
</dbReference>
<evidence type="ECO:0000313" key="5">
    <source>
        <dbReference type="Proteomes" id="UP000550736"/>
    </source>
</evidence>
<dbReference type="InterPro" id="IPR016997">
    <property type="entry name" value="UCP032442"/>
</dbReference>
<feature type="domain" description="Peptidase C39-like" evidence="1">
    <location>
        <begin position="7"/>
        <end position="158"/>
    </location>
</feature>
<dbReference type="RefSeq" id="WP_030063332.1">
    <property type="nucleotide sequence ID" value="NZ_CP086659.1"/>
</dbReference>
<protein>
    <recommendedName>
        <fullName evidence="1">Peptidase C39-like domain-containing protein</fullName>
    </recommendedName>
</protein>
<proteinExistence type="predicted"/>
<accession>A0A7X9WFT9</accession>
<evidence type="ECO:0000313" key="4">
    <source>
        <dbReference type="Proteomes" id="UP000538955"/>
    </source>
</evidence>
<dbReference type="InterPro" id="IPR039564">
    <property type="entry name" value="Peptidase_C39-like"/>
</dbReference>
<evidence type="ECO:0000313" key="2">
    <source>
        <dbReference type="EMBL" id="NMK54739.1"/>
    </source>
</evidence>
<organism evidence="3 5">
    <name type="scientific">Staphylococcus capitis</name>
    <dbReference type="NCBI Taxonomy" id="29388"/>
    <lineage>
        <taxon>Bacteria</taxon>
        <taxon>Bacillati</taxon>
        <taxon>Bacillota</taxon>
        <taxon>Bacilli</taxon>
        <taxon>Bacillales</taxon>
        <taxon>Staphylococcaceae</taxon>
        <taxon>Staphylococcus</taxon>
    </lineage>
</organism>
<evidence type="ECO:0000313" key="3">
    <source>
        <dbReference type="EMBL" id="NMK97863.1"/>
    </source>
</evidence>
<dbReference type="PANTHER" id="PTHR37806:SF1">
    <property type="entry name" value="PEPTIDASE C39-LIKE DOMAIN-CONTAINING PROTEIN"/>
    <property type="match status" value="1"/>
</dbReference>
<dbReference type="AlphaFoldDB" id="A0A7X9WFT9"/>
<keyword evidence="4" id="KW-1185">Reference proteome</keyword>
<dbReference type="Proteomes" id="UP000538955">
    <property type="component" value="Unassembled WGS sequence"/>
</dbReference>
<dbReference type="Gene3D" id="3.90.70.10">
    <property type="entry name" value="Cysteine proteinases"/>
    <property type="match status" value="1"/>
</dbReference>